<dbReference type="KEGG" id="hpel:HZS54_22570"/>
<dbReference type="HAMAP" id="MF_00361">
    <property type="entry name" value="NAD_kinase"/>
    <property type="match status" value="1"/>
</dbReference>
<evidence type="ECO:0000313" key="10">
    <source>
        <dbReference type="Proteomes" id="UP000509346"/>
    </source>
</evidence>
<keyword evidence="10" id="KW-1185">Reference proteome</keyword>
<keyword evidence="1 8" id="KW-0963">Cytoplasm</keyword>
<dbReference type="EC" id="2.7.1.23" evidence="8"/>
<feature type="binding site" evidence="8">
    <location>
        <begin position="190"/>
        <end position="195"/>
    </location>
    <ligand>
        <name>NAD(+)</name>
        <dbReference type="ChEBI" id="CHEBI:57540"/>
    </ligand>
</feature>
<evidence type="ECO:0000256" key="6">
    <source>
        <dbReference type="ARBA" id="ARBA00022857"/>
    </source>
</evidence>
<sequence length="284" mass="29224">MRVGIVGQRGNRRAAGIVADLYERLSGMGVAVAVDEESADDAAAWPSGRPDPADLGVPVDELADCDLMVSIGGDGTFLFAARAAGATPIMGVNLGEVGFLNAVPPEEAVAAVTAEVEQYQDRGAVETRDMPRVEASGDGWSLPPALNEVVVQGPRRGHGGGAAVEVRVDGSLYTSGHADGVLVATPTGSTAYNLSEGGPLVHPSVSTLVLTEMCGEESMPPLVVDADSTVTVRIDDADGGFVVSDGRARQELDVPAQVTLERAARPVRIAGPPLDFFAALGKIE</sequence>
<evidence type="ECO:0000256" key="4">
    <source>
        <dbReference type="ARBA" id="ARBA00022777"/>
    </source>
</evidence>
<dbReference type="GO" id="GO:0046872">
    <property type="term" value="F:metal ion binding"/>
    <property type="evidence" value="ECO:0007669"/>
    <property type="project" value="UniProtKB-UniRule"/>
</dbReference>
<dbReference type="RefSeq" id="WP_179919341.1">
    <property type="nucleotide sequence ID" value="NZ_CP058909.1"/>
</dbReference>
<comment type="subcellular location">
    <subcellularLocation>
        <location evidence="8">Cytoplasm</location>
    </subcellularLocation>
</comment>
<gene>
    <name evidence="8" type="primary">nadK</name>
    <name evidence="9" type="ORF">HZS54_22570</name>
</gene>
<name>A0A7D5TE12_9EURY</name>
<dbReference type="GO" id="GO:0003951">
    <property type="term" value="F:NAD+ kinase activity"/>
    <property type="evidence" value="ECO:0007669"/>
    <property type="project" value="UniProtKB-UniRule"/>
</dbReference>
<dbReference type="GO" id="GO:0005524">
    <property type="term" value="F:ATP binding"/>
    <property type="evidence" value="ECO:0007669"/>
    <property type="project" value="UniProtKB-KW"/>
</dbReference>
<accession>A0A7D5TE12</accession>
<organism evidence="9 10">
    <name type="scientific">Halosimplex pelagicum</name>
    <dbReference type="NCBI Taxonomy" id="869886"/>
    <lineage>
        <taxon>Archaea</taxon>
        <taxon>Methanobacteriati</taxon>
        <taxon>Methanobacteriota</taxon>
        <taxon>Stenosarchaea group</taxon>
        <taxon>Halobacteria</taxon>
        <taxon>Halobacteriales</taxon>
        <taxon>Haloarculaceae</taxon>
        <taxon>Halosimplex</taxon>
    </lineage>
</organism>
<dbReference type="PANTHER" id="PTHR20275">
    <property type="entry name" value="NAD KINASE"/>
    <property type="match status" value="1"/>
</dbReference>
<dbReference type="Pfam" id="PF01513">
    <property type="entry name" value="NAD_kinase"/>
    <property type="match status" value="1"/>
</dbReference>
<keyword evidence="4 8" id="KW-0418">Kinase</keyword>
<dbReference type="Proteomes" id="UP000509346">
    <property type="component" value="Chromosome"/>
</dbReference>
<evidence type="ECO:0000256" key="2">
    <source>
        <dbReference type="ARBA" id="ARBA00022679"/>
    </source>
</evidence>
<comment type="caution">
    <text evidence="8">Lacks conserved residue(s) required for the propagation of feature annotation.</text>
</comment>
<evidence type="ECO:0000256" key="8">
    <source>
        <dbReference type="HAMAP-Rule" id="MF_00361"/>
    </source>
</evidence>
<dbReference type="Pfam" id="PF20143">
    <property type="entry name" value="NAD_kinase_C"/>
    <property type="match status" value="1"/>
</dbReference>
<dbReference type="Gene3D" id="2.60.200.30">
    <property type="entry name" value="Probable inorganic polyphosphate/atp-NAD kinase, domain 2"/>
    <property type="match status" value="1"/>
</dbReference>
<dbReference type="PANTHER" id="PTHR20275:SF43">
    <property type="entry name" value="BIFUNCTIONAL NADP PHOSPHATASE_NAD KINASE"/>
    <property type="match status" value="1"/>
</dbReference>
<dbReference type="GO" id="GO:0006741">
    <property type="term" value="P:NADP+ biosynthetic process"/>
    <property type="evidence" value="ECO:0007669"/>
    <property type="project" value="UniProtKB-UniRule"/>
</dbReference>
<keyword evidence="6 8" id="KW-0521">NADP</keyword>
<keyword evidence="3 8" id="KW-0547">Nucleotide-binding</keyword>
<proteinExistence type="inferred from homology"/>
<evidence type="ECO:0000313" key="9">
    <source>
        <dbReference type="EMBL" id="QLH84249.1"/>
    </source>
</evidence>
<keyword evidence="7 8" id="KW-0520">NAD</keyword>
<dbReference type="GO" id="GO:0005737">
    <property type="term" value="C:cytoplasm"/>
    <property type="evidence" value="ECO:0007669"/>
    <property type="project" value="UniProtKB-SubCell"/>
</dbReference>
<dbReference type="GeneID" id="56085437"/>
<keyword evidence="2 8" id="KW-0808">Transferase</keyword>
<dbReference type="InterPro" id="IPR017437">
    <property type="entry name" value="ATP-NAD_kinase_PpnK-typ_C"/>
</dbReference>
<dbReference type="EMBL" id="CP058909">
    <property type="protein sequence ID" value="QLH84249.1"/>
    <property type="molecule type" value="Genomic_DNA"/>
</dbReference>
<evidence type="ECO:0000256" key="3">
    <source>
        <dbReference type="ARBA" id="ARBA00022741"/>
    </source>
</evidence>
<dbReference type="InterPro" id="IPR002504">
    <property type="entry name" value="NADK"/>
</dbReference>
<reference evidence="9 10" key="1">
    <citation type="submission" date="2020-07" db="EMBL/GenBank/DDBJ databases">
        <title>Halosimplex litoreum sp. nov. and Halosimplex rubrum sp. nov., isolated from different salt environments.</title>
        <authorList>
            <person name="Cui H."/>
        </authorList>
    </citation>
    <scope>NUCLEOTIDE SEQUENCE [LARGE SCALE GENOMIC DNA]</scope>
    <source>
        <strain evidence="9 10">R2</strain>
    </source>
</reference>
<feature type="binding site" evidence="8">
    <location>
        <begin position="74"/>
        <end position="75"/>
    </location>
    <ligand>
        <name>NAD(+)</name>
        <dbReference type="ChEBI" id="CHEBI:57540"/>
    </ligand>
</feature>
<dbReference type="Gene3D" id="3.40.50.10330">
    <property type="entry name" value="Probable inorganic polyphosphate/atp-NAD kinase, domain 1"/>
    <property type="match status" value="1"/>
</dbReference>
<evidence type="ECO:0000256" key="7">
    <source>
        <dbReference type="ARBA" id="ARBA00023027"/>
    </source>
</evidence>
<evidence type="ECO:0000256" key="5">
    <source>
        <dbReference type="ARBA" id="ARBA00022840"/>
    </source>
</evidence>
<feature type="active site" description="Proton acceptor" evidence="8">
    <location>
        <position position="74"/>
    </location>
</feature>
<dbReference type="InterPro" id="IPR017438">
    <property type="entry name" value="ATP-NAD_kinase_N"/>
</dbReference>
<feature type="binding site" evidence="8">
    <location>
        <position position="177"/>
    </location>
    <ligand>
        <name>NAD(+)</name>
        <dbReference type="ChEBI" id="CHEBI:57540"/>
    </ligand>
</feature>
<protein>
    <recommendedName>
        <fullName evidence="8">NAD kinase</fullName>
        <ecNumber evidence="8">2.7.1.23</ecNumber>
    </recommendedName>
    <alternativeName>
        <fullName evidence="8">ATP-dependent NAD kinase</fullName>
    </alternativeName>
</protein>
<evidence type="ECO:0000256" key="1">
    <source>
        <dbReference type="ARBA" id="ARBA00022490"/>
    </source>
</evidence>
<feature type="binding site" evidence="8">
    <location>
        <position position="179"/>
    </location>
    <ligand>
        <name>NAD(+)</name>
        <dbReference type="ChEBI" id="CHEBI:57540"/>
    </ligand>
</feature>
<dbReference type="InterPro" id="IPR016064">
    <property type="entry name" value="NAD/diacylglycerol_kinase_sf"/>
</dbReference>
<dbReference type="AlphaFoldDB" id="A0A7D5TE12"/>
<dbReference type="SUPFAM" id="SSF111331">
    <property type="entry name" value="NAD kinase/diacylglycerol kinase-like"/>
    <property type="match status" value="1"/>
</dbReference>
<comment type="catalytic activity">
    <reaction evidence="8">
        <text>NAD(+) + ATP = ADP + NADP(+) + H(+)</text>
        <dbReference type="Rhea" id="RHEA:18629"/>
        <dbReference type="ChEBI" id="CHEBI:15378"/>
        <dbReference type="ChEBI" id="CHEBI:30616"/>
        <dbReference type="ChEBI" id="CHEBI:57540"/>
        <dbReference type="ChEBI" id="CHEBI:58349"/>
        <dbReference type="ChEBI" id="CHEBI:456216"/>
        <dbReference type="EC" id="2.7.1.23"/>
    </reaction>
</comment>
<comment type="similarity">
    <text evidence="8">Belongs to the NAD kinase family.</text>
</comment>
<dbReference type="OrthoDB" id="77798at2157"/>
<comment type="cofactor">
    <cofactor evidence="8">
        <name>a divalent metal cation</name>
        <dbReference type="ChEBI" id="CHEBI:60240"/>
    </cofactor>
</comment>
<keyword evidence="5 8" id="KW-0067">ATP-binding</keyword>
<comment type="function">
    <text evidence="8">Involved in the regulation of the intracellular balance of NAD and NADP, and is a key enzyme in the biosynthesis of NADP. Catalyzes specifically the phosphorylation on 2'-hydroxyl of the adenosine moiety of NAD to yield NADP.</text>
</comment>
<dbReference type="GO" id="GO:0019674">
    <property type="term" value="P:NAD+ metabolic process"/>
    <property type="evidence" value="ECO:0007669"/>
    <property type="project" value="InterPro"/>
</dbReference>
<feature type="binding site" evidence="8">
    <location>
        <begin position="147"/>
        <end position="148"/>
    </location>
    <ligand>
        <name>NAD(+)</name>
        <dbReference type="ChEBI" id="CHEBI:57540"/>
    </ligand>
</feature>